<dbReference type="GO" id="GO:0043856">
    <property type="term" value="F:anti-sigma factor antagonist activity"/>
    <property type="evidence" value="ECO:0007669"/>
    <property type="project" value="InterPro"/>
</dbReference>
<feature type="domain" description="STAS" evidence="4">
    <location>
        <begin position="51"/>
        <end position="144"/>
    </location>
</feature>
<name>A0A1M4Y9S7_STRHI</name>
<dbReference type="Gene3D" id="3.30.750.24">
    <property type="entry name" value="STAS domain"/>
    <property type="match status" value="1"/>
</dbReference>
<protein>
    <recommendedName>
        <fullName evidence="2">Anti-sigma factor antagonist</fullName>
    </recommendedName>
</protein>
<gene>
    <name evidence="5" type="ORF">SAMN05444320_102286</name>
</gene>
<dbReference type="RefSeq" id="WP_083959417.1">
    <property type="nucleotide sequence ID" value="NZ_FQVN01000002.1"/>
</dbReference>
<accession>A0A1M4Y9S7</accession>
<dbReference type="InterPro" id="IPR002645">
    <property type="entry name" value="STAS_dom"/>
</dbReference>
<dbReference type="CDD" id="cd07043">
    <property type="entry name" value="STAS_anti-anti-sigma_factors"/>
    <property type="match status" value="1"/>
</dbReference>
<dbReference type="InterPro" id="IPR003658">
    <property type="entry name" value="Anti-sigma_ant"/>
</dbReference>
<dbReference type="PANTHER" id="PTHR33495">
    <property type="entry name" value="ANTI-SIGMA FACTOR ANTAGONIST TM_1081-RELATED-RELATED"/>
    <property type="match status" value="1"/>
</dbReference>
<dbReference type="InterPro" id="IPR058548">
    <property type="entry name" value="MlaB-like_STAS"/>
</dbReference>
<dbReference type="NCBIfam" id="TIGR00377">
    <property type="entry name" value="ant_ant_sig"/>
    <property type="match status" value="1"/>
</dbReference>
<dbReference type="InterPro" id="IPR036513">
    <property type="entry name" value="STAS_dom_sf"/>
</dbReference>
<evidence type="ECO:0000259" key="4">
    <source>
        <dbReference type="PROSITE" id="PS50801"/>
    </source>
</evidence>
<keyword evidence="6" id="KW-1185">Reference proteome</keyword>
<dbReference type="PANTHER" id="PTHR33495:SF2">
    <property type="entry name" value="ANTI-SIGMA FACTOR ANTAGONIST TM_1081-RELATED"/>
    <property type="match status" value="1"/>
</dbReference>
<evidence type="ECO:0000313" key="6">
    <source>
        <dbReference type="Proteomes" id="UP000184501"/>
    </source>
</evidence>
<dbReference type="PROSITE" id="PS50801">
    <property type="entry name" value="STAS"/>
    <property type="match status" value="1"/>
</dbReference>
<organism evidence="5 6">
    <name type="scientific">Streptoalloteichus hindustanus</name>
    <dbReference type="NCBI Taxonomy" id="2017"/>
    <lineage>
        <taxon>Bacteria</taxon>
        <taxon>Bacillati</taxon>
        <taxon>Actinomycetota</taxon>
        <taxon>Actinomycetes</taxon>
        <taxon>Pseudonocardiales</taxon>
        <taxon>Pseudonocardiaceae</taxon>
        <taxon>Streptoalloteichus</taxon>
    </lineage>
</organism>
<sequence length="144" mass="14292">MTRDDRIGTNGAAPTGVGSNGVGPGSVGSSGAGSSGAGASATSRVDGSRGVIVLHGEIDHASVGELDAHVAKVLAAGVTEVAVSFGSVTFFDSACLAALVRAREAVVERGGRVVLSDVNRYALRILELTGLDAVFAIEGQVRAS</sequence>
<dbReference type="Pfam" id="PF13466">
    <property type="entry name" value="STAS_2"/>
    <property type="match status" value="1"/>
</dbReference>
<dbReference type="Proteomes" id="UP000184501">
    <property type="component" value="Unassembled WGS sequence"/>
</dbReference>
<reference evidence="5 6" key="1">
    <citation type="submission" date="2016-11" db="EMBL/GenBank/DDBJ databases">
        <authorList>
            <person name="Jaros S."/>
            <person name="Januszkiewicz K."/>
            <person name="Wedrychowicz H."/>
        </authorList>
    </citation>
    <scope>NUCLEOTIDE SEQUENCE [LARGE SCALE GENOMIC DNA]</scope>
    <source>
        <strain evidence="5 6">DSM 44523</strain>
    </source>
</reference>
<dbReference type="AlphaFoldDB" id="A0A1M4Y9S7"/>
<feature type="region of interest" description="Disordered" evidence="3">
    <location>
        <begin position="1"/>
        <end position="45"/>
    </location>
</feature>
<evidence type="ECO:0000256" key="1">
    <source>
        <dbReference type="ARBA" id="ARBA00009013"/>
    </source>
</evidence>
<dbReference type="OrthoDB" id="3556031at2"/>
<feature type="compositionally biased region" description="Gly residues" evidence="3">
    <location>
        <begin position="18"/>
        <end position="36"/>
    </location>
</feature>
<proteinExistence type="inferred from homology"/>
<comment type="similarity">
    <text evidence="1 2">Belongs to the anti-sigma-factor antagonist family.</text>
</comment>
<dbReference type="EMBL" id="FQVN01000002">
    <property type="protein sequence ID" value="SHF02393.1"/>
    <property type="molecule type" value="Genomic_DNA"/>
</dbReference>
<evidence type="ECO:0000256" key="2">
    <source>
        <dbReference type="RuleBase" id="RU003749"/>
    </source>
</evidence>
<evidence type="ECO:0000256" key="3">
    <source>
        <dbReference type="SAM" id="MobiDB-lite"/>
    </source>
</evidence>
<evidence type="ECO:0000313" key="5">
    <source>
        <dbReference type="EMBL" id="SHF02393.1"/>
    </source>
</evidence>
<dbReference type="SUPFAM" id="SSF52091">
    <property type="entry name" value="SpoIIaa-like"/>
    <property type="match status" value="1"/>
</dbReference>
<dbReference type="STRING" id="2017.SAMN05444320_102286"/>